<reference evidence="3" key="1">
    <citation type="submission" date="2025-08" db="UniProtKB">
        <authorList>
            <consortium name="RefSeq"/>
        </authorList>
    </citation>
    <scope>IDENTIFICATION</scope>
    <source>
        <tissue evidence="3">Muscle</tissue>
    </source>
</reference>
<keyword evidence="2" id="KW-1185">Reference proteome</keyword>
<evidence type="ECO:0000313" key="3">
    <source>
        <dbReference type="RefSeq" id="XP_022237827.1"/>
    </source>
</evidence>
<protein>
    <submittedName>
        <fullName evidence="3">Uncharacterized protein LOC111085057</fullName>
    </submittedName>
</protein>
<feature type="signal peptide" evidence="1">
    <location>
        <begin position="1"/>
        <end position="15"/>
    </location>
</feature>
<sequence>MLVALQIIILTRILAFHPVVSDRIVLKADEVRDFPGMCYDVQHCVARHVNETWTVGSCSLKRCEKYESNMLLEVHYMCPRFQKGPSLKCDVVEDKRLPYPECCPKLICEKEYSDIIVSKTKVSTPESKGLFPQLHHSAVYQNSLQNTDDDVPSISNVSVAA</sequence>
<proteinExistence type="predicted"/>
<name>A0ABM1S2H2_LIMPO</name>
<gene>
    <name evidence="3" type="primary">LOC111085057</name>
</gene>
<dbReference type="RefSeq" id="XP_022237827.1">
    <property type="nucleotide sequence ID" value="XM_022382119.1"/>
</dbReference>
<dbReference type="GeneID" id="111085057"/>
<evidence type="ECO:0000313" key="2">
    <source>
        <dbReference type="Proteomes" id="UP000694941"/>
    </source>
</evidence>
<evidence type="ECO:0000256" key="1">
    <source>
        <dbReference type="SAM" id="SignalP"/>
    </source>
</evidence>
<keyword evidence="1" id="KW-0732">Signal</keyword>
<accession>A0ABM1S2H2</accession>
<organism evidence="2 3">
    <name type="scientific">Limulus polyphemus</name>
    <name type="common">Atlantic horseshoe crab</name>
    <dbReference type="NCBI Taxonomy" id="6850"/>
    <lineage>
        <taxon>Eukaryota</taxon>
        <taxon>Metazoa</taxon>
        <taxon>Ecdysozoa</taxon>
        <taxon>Arthropoda</taxon>
        <taxon>Chelicerata</taxon>
        <taxon>Merostomata</taxon>
        <taxon>Xiphosura</taxon>
        <taxon>Limulidae</taxon>
        <taxon>Limulus</taxon>
    </lineage>
</organism>
<feature type="chain" id="PRO_5047437351" evidence="1">
    <location>
        <begin position="16"/>
        <end position="161"/>
    </location>
</feature>
<dbReference type="Proteomes" id="UP000694941">
    <property type="component" value="Unplaced"/>
</dbReference>